<feature type="compositionally biased region" description="Basic and acidic residues" evidence="1">
    <location>
        <begin position="42"/>
        <end position="54"/>
    </location>
</feature>
<protein>
    <submittedName>
        <fullName evidence="2">Uncharacterized protein</fullName>
    </submittedName>
</protein>
<evidence type="ECO:0000313" key="2">
    <source>
        <dbReference type="EMBL" id="KAF6792638.1"/>
    </source>
</evidence>
<sequence length="231" mass="25956">MTPTRSLATPRRERHHPYATPETPSSRRRLTGLLSPAGSPLSDRRTRSHTDAARRFAAQGGSPFQTTRQRREAEVSRFKADFLAKSVPMTPQELEGLEPYFRISDASSSDSEEQPEAPKTYTAAQWKVSRNDLTDETLYQSIKYINEIFPDSDLAMKTTAGPRFVVPELQIVAPRHYHAIKLHIRRGSITAKGVQDAVSYLETLCPEAQVVCRTVAHEETQDEEVTKDAGF</sequence>
<dbReference type="EMBL" id="WIGN01000453">
    <property type="protein sequence ID" value="KAF6792638.1"/>
    <property type="molecule type" value="Genomic_DNA"/>
</dbReference>
<accession>A0A8H6IRF8</accession>
<proteinExistence type="predicted"/>
<dbReference type="AlphaFoldDB" id="A0A8H6IRF8"/>
<reference evidence="2 3" key="1">
    <citation type="journal article" date="2020" name="Phytopathology">
        <title>Genome Sequence Resources of Colletotrichum truncatum, C. plurivorum, C. musicola, and C. sojae: Four Species Pathogenic to Soybean (Glycine max).</title>
        <authorList>
            <person name="Rogerio F."/>
            <person name="Boufleur T.R."/>
            <person name="Ciampi-Guillardi M."/>
            <person name="Sukno S.A."/>
            <person name="Thon M.R."/>
            <person name="Massola Junior N.S."/>
            <person name="Baroncelli R."/>
        </authorList>
    </citation>
    <scope>NUCLEOTIDE SEQUENCE [LARGE SCALE GENOMIC DNA]</scope>
    <source>
        <strain evidence="2 3">LFN0009</strain>
    </source>
</reference>
<organism evidence="2 3">
    <name type="scientific">Colletotrichum sojae</name>
    <dbReference type="NCBI Taxonomy" id="2175907"/>
    <lineage>
        <taxon>Eukaryota</taxon>
        <taxon>Fungi</taxon>
        <taxon>Dikarya</taxon>
        <taxon>Ascomycota</taxon>
        <taxon>Pezizomycotina</taxon>
        <taxon>Sordariomycetes</taxon>
        <taxon>Hypocreomycetidae</taxon>
        <taxon>Glomerellales</taxon>
        <taxon>Glomerellaceae</taxon>
        <taxon>Colletotrichum</taxon>
        <taxon>Colletotrichum orchidearum species complex</taxon>
    </lineage>
</organism>
<evidence type="ECO:0000313" key="3">
    <source>
        <dbReference type="Proteomes" id="UP000652219"/>
    </source>
</evidence>
<gene>
    <name evidence="2" type="ORF">CSOJ01_14135</name>
</gene>
<dbReference type="Proteomes" id="UP000652219">
    <property type="component" value="Unassembled WGS sequence"/>
</dbReference>
<evidence type="ECO:0000256" key="1">
    <source>
        <dbReference type="SAM" id="MobiDB-lite"/>
    </source>
</evidence>
<feature type="region of interest" description="Disordered" evidence="1">
    <location>
        <begin position="1"/>
        <end position="71"/>
    </location>
</feature>
<keyword evidence="3" id="KW-1185">Reference proteome</keyword>
<comment type="caution">
    <text evidence="2">The sequence shown here is derived from an EMBL/GenBank/DDBJ whole genome shotgun (WGS) entry which is preliminary data.</text>
</comment>
<name>A0A8H6IRF8_9PEZI</name>